<accession>A0A1I0L0D2</accession>
<reference evidence="2" key="1">
    <citation type="submission" date="2016-10" db="EMBL/GenBank/DDBJ databases">
        <authorList>
            <person name="Varghese N."/>
            <person name="Submissions S."/>
        </authorList>
    </citation>
    <scope>NUCLEOTIDE SEQUENCE [LARGE SCALE GENOMIC DNA]</scope>
    <source>
        <strain evidence="2">DSM 16858</strain>
    </source>
</reference>
<proteinExistence type="predicted"/>
<gene>
    <name evidence="1" type="ORF">SAMN05443639_116167</name>
</gene>
<organism evidence="1 2">
    <name type="scientific">Stigmatella erecta</name>
    <dbReference type="NCBI Taxonomy" id="83460"/>
    <lineage>
        <taxon>Bacteria</taxon>
        <taxon>Pseudomonadati</taxon>
        <taxon>Myxococcota</taxon>
        <taxon>Myxococcia</taxon>
        <taxon>Myxococcales</taxon>
        <taxon>Cystobacterineae</taxon>
        <taxon>Archangiaceae</taxon>
        <taxon>Stigmatella</taxon>
    </lineage>
</organism>
<evidence type="ECO:0000313" key="1">
    <source>
        <dbReference type="EMBL" id="SEU32231.1"/>
    </source>
</evidence>
<evidence type="ECO:0000313" key="2">
    <source>
        <dbReference type="Proteomes" id="UP000199181"/>
    </source>
</evidence>
<dbReference type="AlphaFoldDB" id="A0A1I0L0D2"/>
<keyword evidence="2" id="KW-1185">Reference proteome</keyword>
<dbReference type="EMBL" id="FOIJ01000016">
    <property type="protein sequence ID" value="SEU32231.1"/>
    <property type="molecule type" value="Genomic_DNA"/>
</dbReference>
<protein>
    <submittedName>
        <fullName evidence="1">Uncharacterized protein</fullName>
    </submittedName>
</protein>
<sequence>MATGYPPFNIDAANTCWVFLSGSSEARHLHDIVFANDVLKKRGVPSQNILVFTDHPAYQLHLAPYGITNTFSSGAIASELAQRKGFKFVVAVITGHGDPSGISVGTGASINPAEISAAVRGCPGVQAGIIILGQCFAGLFNYINAGTGEPPLCVMGATNLNPSLSSLVGLSAAVKKSDGSDGLQSWVANIFLLHFFAWLHVPRDVDGDGRSTLMDAYRHAGVHANTHLRDTKRNLHLIVEPLRTQVVELSKQPLTPVTQLQVQAIVQQLDQALESLYLHQEPWILNAYLAASAQF</sequence>
<dbReference type="RefSeq" id="WP_143076186.1">
    <property type="nucleotide sequence ID" value="NZ_FOIJ01000016.1"/>
</dbReference>
<name>A0A1I0L0D2_9BACT</name>
<dbReference type="Proteomes" id="UP000199181">
    <property type="component" value="Unassembled WGS sequence"/>
</dbReference>